<evidence type="ECO:0000256" key="3">
    <source>
        <dbReference type="RuleBase" id="RU362119"/>
    </source>
</evidence>
<dbReference type="PANTHER" id="PTHR11575">
    <property type="entry name" value="5'-NUCLEOTIDASE-RELATED"/>
    <property type="match status" value="1"/>
</dbReference>
<keyword evidence="2" id="KW-0732">Signal</keyword>
<dbReference type="GO" id="GO:0016787">
    <property type="term" value="F:hydrolase activity"/>
    <property type="evidence" value="ECO:0007669"/>
    <property type="project" value="UniProtKB-KW"/>
</dbReference>
<proteinExistence type="inferred from homology"/>
<dbReference type="InterPro" id="IPR004843">
    <property type="entry name" value="Calcineurin-like_PHP"/>
</dbReference>
<dbReference type="EMBL" id="JALJOQ010000219">
    <property type="protein sequence ID" value="KAK9788853.1"/>
    <property type="molecule type" value="Genomic_DNA"/>
</dbReference>
<dbReference type="Gene3D" id="3.90.780.10">
    <property type="entry name" value="5'-Nucleotidase, C-terminal domain"/>
    <property type="match status" value="1"/>
</dbReference>
<dbReference type="Proteomes" id="UP001465755">
    <property type="component" value="Unassembled WGS sequence"/>
</dbReference>
<evidence type="ECO:0000259" key="5">
    <source>
        <dbReference type="Pfam" id="PF02872"/>
    </source>
</evidence>
<name>A0AAW1NQU8_9CHLO</name>
<keyword evidence="3" id="KW-0547">Nucleotide-binding</keyword>
<dbReference type="SUPFAM" id="SSF55816">
    <property type="entry name" value="5'-nucleotidase (syn. UDP-sugar hydrolase), C-terminal domain"/>
    <property type="match status" value="1"/>
</dbReference>
<dbReference type="InterPro" id="IPR036907">
    <property type="entry name" value="5'-Nucleotdase_C_sf"/>
</dbReference>
<dbReference type="Pfam" id="PF00149">
    <property type="entry name" value="Metallophos"/>
    <property type="match status" value="1"/>
</dbReference>
<keyword evidence="3" id="KW-0378">Hydrolase</keyword>
<evidence type="ECO:0000256" key="1">
    <source>
        <dbReference type="ARBA" id="ARBA00006654"/>
    </source>
</evidence>
<evidence type="ECO:0000313" key="6">
    <source>
        <dbReference type="EMBL" id="KAK9788853.1"/>
    </source>
</evidence>
<dbReference type="Pfam" id="PF02872">
    <property type="entry name" value="5_nucleotid_C"/>
    <property type="match status" value="1"/>
</dbReference>
<feature type="domain" description="5'-Nucleotidase C-terminal" evidence="5">
    <location>
        <begin position="315"/>
        <end position="416"/>
    </location>
</feature>
<sequence length="505" mass="55350">MSGPLPGSRILTIIHFNDVYQLEDGGDAERFAYKVKTYANRMPLVLFSGDCFAPSLLSVTTKGKQMVEALNLLGVHCACVGNHDFDFGVQNLETLVKQCSFPWLLSNIFDKASGRPLGDVQTSHMLQWQGVTVGIIGLAELDWIATLAAVKPEEVDYRDFVAEGSRLAAELRAKGADLVIALTHSRRPNDIICARELTGVDIILGGHDHDHSLDAVQRADGRTVHVVKSGTDFRELSLITLQVPCQDLMQQAGVEGGGHGPPPLRVDVERVEVPRDGPADPGMQEIARRYGDIMGQKLQKVIGETATDLDGRFSTDLMAILPMLDATVVIRASGRDVVAALENGVSQYPKLEGRFLQVSGVKFRFDPSKPPGHRIDANDVWVTKEDECARIDLDAFYAVATKLYMTSGKDGFDCLQGREVIVDEEHGPTLPTIAVNVFSQLRTLNLMTSKEQKVRRAALKWQASLDKKSHANVLSDNVSYVSIKHPVQGNYVIAPKCDGRIICVQ</sequence>
<keyword evidence="7" id="KW-1185">Reference proteome</keyword>
<evidence type="ECO:0000313" key="7">
    <source>
        <dbReference type="Proteomes" id="UP001465755"/>
    </source>
</evidence>
<organism evidence="6 7">
    <name type="scientific">Symbiochloris irregularis</name>
    <dbReference type="NCBI Taxonomy" id="706552"/>
    <lineage>
        <taxon>Eukaryota</taxon>
        <taxon>Viridiplantae</taxon>
        <taxon>Chlorophyta</taxon>
        <taxon>core chlorophytes</taxon>
        <taxon>Trebouxiophyceae</taxon>
        <taxon>Trebouxiales</taxon>
        <taxon>Trebouxiaceae</taxon>
        <taxon>Symbiochloris</taxon>
    </lineage>
</organism>
<dbReference type="GO" id="GO:0000166">
    <property type="term" value="F:nucleotide binding"/>
    <property type="evidence" value="ECO:0007669"/>
    <property type="project" value="UniProtKB-KW"/>
</dbReference>
<dbReference type="InterPro" id="IPR008334">
    <property type="entry name" value="5'-Nucleotdase_C"/>
</dbReference>
<gene>
    <name evidence="6" type="ORF">WJX73_008626</name>
</gene>
<dbReference type="GO" id="GO:0009166">
    <property type="term" value="P:nucleotide catabolic process"/>
    <property type="evidence" value="ECO:0007669"/>
    <property type="project" value="InterPro"/>
</dbReference>
<protein>
    <recommendedName>
        <fullName evidence="8">5'-nucleotidase</fullName>
    </recommendedName>
</protein>
<dbReference type="AlphaFoldDB" id="A0AAW1NQU8"/>
<dbReference type="PANTHER" id="PTHR11575:SF48">
    <property type="entry name" value="5'-NUCLEOTIDASE"/>
    <property type="match status" value="1"/>
</dbReference>
<accession>A0AAW1NQU8</accession>
<evidence type="ECO:0000256" key="2">
    <source>
        <dbReference type="ARBA" id="ARBA00022729"/>
    </source>
</evidence>
<reference evidence="6 7" key="1">
    <citation type="journal article" date="2024" name="Nat. Commun.">
        <title>Phylogenomics reveals the evolutionary origins of lichenization in chlorophyte algae.</title>
        <authorList>
            <person name="Puginier C."/>
            <person name="Libourel C."/>
            <person name="Otte J."/>
            <person name="Skaloud P."/>
            <person name="Haon M."/>
            <person name="Grisel S."/>
            <person name="Petersen M."/>
            <person name="Berrin J.G."/>
            <person name="Delaux P.M."/>
            <person name="Dal Grande F."/>
            <person name="Keller J."/>
        </authorList>
    </citation>
    <scope>NUCLEOTIDE SEQUENCE [LARGE SCALE GENOMIC DNA]</scope>
    <source>
        <strain evidence="6 7">SAG 2036</strain>
    </source>
</reference>
<dbReference type="PRINTS" id="PR01607">
    <property type="entry name" value="APYRASEFAMLY"/>
</dbReference>
<evidence type="ECO:0000259" key="4">
    <source>
        <dbReference type="Pfam" id="PF00149"/>
    </source>
</evidence>
<evidence type="ECO:0008006" key="8">
    <source>
        <dbReference type="Google" id="ProtNLM"/>
    </source>
</evidence>
<feature type="domain" description="Calcineurin-like phosphoesterase" evidence="4">
    <location>
        <begin position="12"/>
        <end position="210"/>
    </location>
</feature>
<dbReference type="Gene3D" id="3.60.21.10">
    <property type="match status" value="1"/>
</dbReference>
<dbReference type="InterPro" id="IPR006179">
    <property type="entry name" value="5_nucleotidase/apyrase"/>
</dbReference>
<comment type="caution">
    <text evidence="6">The sequence shown here is derived from an EMBL/GenBank/DDBJ whole genome shotgun (WGS) entry which is preliminary data.</text>
</comment>
<dbReference type="SUPFAM" id="SSF56300">
    <property type="entry name" value="Metallo-dependent phosphatases"/>
    <property type="match status" value="1"/>
</dbReference>
<dbReference type="InterPro" id="IPR029052">
    <property type="entry name" value="Metallo-depent_PP-like"/>
</dbReference>
<comment type="similarity">
    <text evidence="1 3">Belongs to the 5'-nucleotidase family.</text>
</comment>